<dbReference type="RefSeq" id="WP_358237337.1">
    <property type="nucleotide sequence ID" value="NZ_JBEYAG010000001.1"/>
</dbReference>
<accession>A0ABW7SZR9</accession>
<reference evidence="1 2" key="1">
    <citation type="submission" date="2024-10" db="EMBL/GenBank/DDBJ databases">
        <title>The Natural Products Discovery Center: Release of the First 8490 Sequenced Strains for Exploring Actinobacteria Biosynthetic Diversity.</title>
        <authorList>
            <person name="Kalkreuter E."/>
            <person name="Kautsar S.A."/>
            <person name="Yang D."/>
            <person name="Bader C.D."/>
            <person name="Teijaro C.N."/>
            <person name="Fluegel L."/>
            <person name="Davis C.M."/>
            <person name="Simpson J.R."/>
            <person name="Lauterbach L."/>
            <person name="Steele A.D."/>
            <person name="Gui C."/>
            <person name="Meng S."/>
            <person name="Li G."/>
            <person name="Viehrig K."/>
            <person name="Ye F."/>
            <person name="Su P."/>
            <person name="Kiefer A.F."/>
            <person name="Nichols A."/>
            <person name="Cepeda A.J."/>
            <person name="Yan W."/>
            <person name="Fan B."/>
            <person name="Jiang Y."/>
            <person name="Adhikari A."/>
            <person name="Zheng C.-J."/>
            <person name="Schuster L."/>
            <person name="Cowan T.M."/>
            <person name="Smanski M.J."/>
            <person name="Chevrette M.G."/>
            <person name="De Carvalho L.P.S."/>
            <person name="Shen B."/>
        </authorList>
    </citation>
    <scope>NUCLEOTIDE SEQUENCE [LARGE SCALE GENOMIC DNA]</scope>
    <source>
        <strain evidence="1 2">NPDC020979</strain>
    </source>
</reference>
<protein>
    <submittedName>
        <fullName evidence="1">Uncharacterized protein</fullName>
    </submittedName>
</protein>
<gene>
    <name evidence="1" type="ORF">ACH4TF_01205</name>
</gene>
<organism evidence="1 2">
    <name type="scientific">Streptomyces abikoensis</name>
    <dbReference type="NCBI Taxonomy" id="97398"/>
    <lineage>
        <taxon>Bacteria</taxon>
        <taxon>Bacillati</taxon>
        <taxon>Actinomycetota</taxon>
        <taxon>Actinomycetes</taxon>
        <taxon>Kitasatosporales</taxon>
        <taxon>Streptomycetaceae</taxon>
        <taxon>Streptomyces</taxon>
    </lineage>
</organism>
<proteinExistence type="predicted"/>
<name>A0ABW7SZR9_9ACTN</name>
<comment type="caution">
    <text evidence="1">The sequence shown here is derived from an EMBL/GenBank/DDBJ whole genome shotgun (WGS) entry which is preliminary data.</text>
</comment>
<sequence>MRQAALEPRPFAVTLSRTDTTPADRAALLTAFVNVLALLTR</sequence>
<dbReference type="EMBL" id="JBIRRB010000001">
    <property type="protein sequence ID" value="MFI0909053.1"/>
    <property type="molecule type" value="Genomic_DNA"/>
</dbReference>
<keyword evidence="2" id="KW-1185">Reference proteome</keyword>
<evidence type="ECO:0000313" key="2">
    <source>
        <dbReference type="Proteomes" id="UP001611162"/>
    </source>
</evidence>
<dbReference type="Proteomes" id="UP001611162">
    <property type="component" value="Unassembled WGS sequence"/>
</dbReference>
<evidence type="ECO:0000313" key="1">
    <source>
        <dbReference type="EMBL" id="MFI0909053.1"/>
    </source>
</evidence>